<protein>
    <submittedName>
        <fullName evidence="2">Uncharacterized protein</fullName>
    </submittedName>
</protein>
<proteinExistence type="predicted"/>
<accession>L0NMP8</accession>
<name>L0NMP8_9HYPH</name>
<dbReference type="AlphaFoldDB" id="L0NMP8"/>
<geneLocation type="plasmid" evidence="2 3">
    <name>NT26_p1</name>
</geneLocation>
<dbReference type="KEGG" id="rht:NT26_p10114"/>
<gene>
    <name evidence="2" type="ORF">NT26_p10114</name>
</gene>
<keyword evidence="1" id="KW-0812">Transmembrane</keyword>
<evidence type="ECO:0000313" key="3">
    <source>
        <dbReference type="Proteomes" id="UP000010792"/>
    </source>
</evidence>
<evidence type="ECO:0000256" key="1">
    <source>
        <dbReference type="SAM" id="Phobius"/>
    </source>
</evidence>
<feature type="transmembrane region" description="Helical" evidence="1">
    <location>
        <begin position="110"/>
        <end position="128"/>
    </location>
</feature>
<dbReference type="Proteomes" id="UP000010792">
    <property type="component" value="Plasmid NT26_p1"/>
</dbReference>
<sequence length="181" mass="20400">MASEIGNTVLEPSISTVGACCAKEGATRTPSARMPAAEEAKAARAARKFFVLCVMTTLSEFRKAERDIRERRVVIVLFDDSFMSTKYRMAYPDKLIFALVIYYLDYRHLYAIIVLNVVSTWAVSTALADRRDQQDTRKAAAMQSQFQISGYLVIVTKLKRNCNKSLGSRVIEEPSRCPQRS</sequence>
<dbReference type="EMBL" id="FO082821">
    <property type="protein sequence ID" value="CCF22139.1"/>
    <property type="molecule type" value="Genomic_DNA"/>
</dbReference>
<reference evidence="2 3" key="1">
    <citation type="journal article" date="2013" name="Genome Biol. Evol.">
        <title>Life in an arsenic-containing gold mine: genome and physiology of the autotrophic arsenite-oxidizing bacterium rhizobium sp. NT-26.</title>
        <authorList>
            <person name="Andres J."/>
            <person name="Arsene-Ploetze F."/>
            <person name="Barbe V."/>
            <person name="Brochier-Armanet C."/>
            <person name="Cleiss-Arnold J."/>
            <person name="Coppee J.Y."/>
            <person name="Dillies M.A."/>
            <person name="Geist"/>
            <person name="L"/>
            <person name="Joublin A."/>
            <person name="Koechler S."/>
            <person name="Lassalle F."/>
            <person name="Marchal M."/>
            <person name="Medigue C."/>
            <person name="Muller D."/>
            <person name="Nesme X."/>
            <person name="Plewniak F."/>
            <person name="Proux C."/>
            <person name="Ramirez-Bahena M.H."/>
            <person name="Schenowitz C."/>
            <person name="Sismeiro O."/>
            <person name="Vallenet D."/>
            <person name="Santini J.M."/>
            <person name="Bertin P.N."/>
        </authorList>
    </citation>
    <scope>NUCLEOTIDE SEQUENCE [LARGE SCALE GENOMIC DNA]</scope>
    <source>
        <strain evidence="2 3">NT-26</strain>
        <plasmid evidence="2 3">NT26_p1</plasmid>
    </source>
</reference>
<keyword evidence="3" id="KW-1185">Reference proteome</keyword>
<keyword evidence="1" id="KW-1133">Transmembrane helix</keyword>
<keyword evidence="1" id="KW-0472">Membrane</keyword>
<keyword evidence="2" id="KW-0614">Plasmid</keyword>
<evidence type="ECO:0000313" key="2">
    <source>
        <dbReference type="EMBL" id="CCF22139.1"/>
    </source>
</evidence>
<organism evidence="2 3">
    <name type="scientific">Pseudorhizobium banfieldiae</name>
    <dbReference type="NCBI Taxonomy" id="1125847"/>
    <lineage>
        <taxon>Bacteria</taxon>
        <taxon>Pseudomonadati</taxon>
        <taxon>Pseudomonadota</taxon>
        <taxon>Alphaproteobacteria</taxon>
        <taxon>Hyphomicrobiales</taxon>
        <taxon>Rhizobiaceae</taxon>
        <taxon>Rhizobium/Agrobacterium group</taxon>
        <taxon>Pseudorhizobium</taxon>
    </lineage>
</organism>